<feature type="transmembrane region" description="Helical" evidence="2">
    <location>
        <begin position="208"/>
        <end position="226"/>
    </location>
</feature>
<evidence type="ECO:0000313" key="3">
    <source>
        <dbReference type="EMBL" id="ETO06509.1"/>
    </source>
</evidence>
<feature type="region of interest" description="Disordered" evidence="1">
    <location>
        <begin position="1"/>
        <end position="32"/>
    </location>
</feature>
<name>X6LY24_RETFI</name>
<gene>
    <name evidence="3" type="ORF">RFI_30885</name>
</gene>
<feature type="compositionally biased region" description="Acidic residues" evidence="1">
    <location>
        <begin position="89"/>
        <end position="106"/>
    </location>
</feature>
<keyword evidence="3" id="KW-0418">Kinase</keyword>
<evidence type="ECO:0000256" key="2">
    <source>
        <dbReference type="SAM" id="Phobius"/>
    </source>
</evidence>
<feature type="compositionally biased region" description="Polar residues" evidence="1">
    <location>
        <begin position="1"/>
        <end position="24"/>
    </location>
</feature>
<proteinExistence type="predicted"/>
<keyword evidence="4" id="KW-1185">Reference proteome</keyword>
<protein>
    <submittedName>
        <fullName evidence="3">Protein kinase domain containing protein</fullName>
    </submittedName>
</protein>
<accession>X6LY24</accession>
<dbReference type="EMBL" id="ASPP01027072">
    <property type="protein sequence ID" value="ETO06509.1"/>
    <property type="molecule type" value="Genomic_DNA"/>
</dbReference>
<keyword evidence="3" id="KW-0808">Transferase</keyword>
<keyword evidence="2" id="KW-0812">Transmembrane</keyword>
<dbReference type="Proteomes" id="UP000023152">
    <property type="component" value="Unassembled WGS sequence"/>
</dbReference>
<comment type="caution">
    <text evidence="3">The sequence shown here is derived from an EMBL/GenBank/DDBJ whole genome shotgun (WGS) entry which is preliminary data.</text>
</comment>
<reference evidence="3 4" key="1">
    <citation type="journal article" date="2013" name="Curr. Biol.">
        <title>The Genome of the Foraminiferan Reticulomyxa filosa.</title>
        <authorList>
            <person name="Glockner G."/>
            <person name="Hulsmann N."/>
            <person name="Schleicher M."/>
            <person name="Noegel A.A."/>
            <person name="Eichinger L."/>
            <person name="Gallinger C."/>
            <person name="Pawlowski J."/>
            <person name="Sierra R."/>
            <person name="Euteneuer U."/>
            <person name="Pillet L."/>
            <person name="Moustafa A."/>
            <person name="Platzer M."/>
            <person name="Groth M."/>
            <person name="Szafranski K."/>
            <person name="Schliwa M."/>
        </authorList>
    </citation>
    <scope>NUCLEOTIDE SEQUENCE [LARGE SCALE GENOMIC DNA]</scope>
</reference>
<dbReference type="GO" id="GO:0016301">
    <property type="term" value="F:kinase activity"/>
    <property type="evidence" value="ECO:0007669"/>
    <property type="project" value="UniProtKB-KW"/>
</dbReference>
<keyword evidence="2" id="KW-1133">Transmembrane helix</keyword>
<feature type="compositionally biased region" description="Basic and acidic residues" evidence="1">
    <location>
        <begin position="135"/>
        <end position="144"/>
    </location>
</feature>
<dbReference type="AlphaFoldDB" id="X6LY24"/>
<evidence type="ECO:0000256" key="1">
    <source>
        <dbReference type="SAM" id="MobiDB-lite"/>
    </source>
</evidence>
<feature type="region of interest" description="Disordered" evidence="1">
    <location>
        <begin position="76"/>
        <end position="151"/>
    </location>
</feature>
<organism evidence="3 4">
    <name type="scientific">Reticulomyxa filosa</name>
    <dbReference type="NCBI Taxonomy" id="46433"/>
    <lineage>
        <taxon>Eukaryota</taxon>
        <taxon>Sar</taxon>
        <taxon>Rhizaria</taxon>
        <taxon>Retaria</taxon>
        <taxon>Foraminifera</taxon>
        <taxon>Monothalamids</taxon>
        <taxon>Reticulomyxidae</taxon>
        <taxon>Reticulomyxa</taxon>
    </lineage>
</organism>
<evidence type="ECO:0000313" key="4">
    <source>
        <dbReference type="Proteomes" id="UP000023152"/>
    </source>
</evidence>
<sequence>MDKNPNQSNPLATKSMNVSSSTTDKLSRPRVTTAETERYLMQLLKYRNISWRYLLCYCLPLQQQILLEQLRSNETYNANESESVSRKEEEEEADDDNDDNGDDEEIKNEISVTEEERSRSTLTTLSPTIEEESETMERESETKFKSSSISRAETTKQKGAFQKSISQSKFYHLPVIDGNALKTLFEQGREEYNQLSQLYLTPDQIVCGYFYFYLFFKFIIFKYVILSNHT</sequence>
<keyword evidence="2" id="KW-0472">Membrane</keyword>